<evidence type="ECO:0000313" key="3">
    <source>
        <dbReference type="EMBL" id="AFV91540.1"/>
    </source>
</evidence>
<accession>K7S1Y0</accession>
<dbReference type="EMBL" id="JQ956414">
    <property type="protein sequence ID" value="AFV91540.1"/>
    <property type="molecule type" value="mRNA"/>
</dbReference>
<feature type="compositionally biased region" description="Low complexity" evidence="1">
    <location>
        <begin position="23"/>
        <end position="32"/>
    </location>
</feature>
<name>K7S1Y0_PANJP</name>
<evidence type="ECO:0000256" key="2">
    <source>
        <dbReference type="SAM" id="SignalP"/>
    </source>
</evidence>
<feature type="compositionally biased region" description="Basic and acidic residues" evidence="1">
    <location>
        <begin position="73"/>
        <end position="93"/>
    </location>
</feature>
<dbReference type="AlphaFoldDB" id="K7S1Y0"/>
<feature type="region of interest" description="Disordered" evidence="1">
    <location>
        <begin position="23"/>
        <end position="51"/>
    </location>
</feature>
<feature type="chain" id="PRO_5003910232" evidence="2">
    <location>
        <begin position="22"/>
        <end position="143"/>
    </location>
</feature>
<feature type="region of interest" description="Disordered" evidence="1">
    <location>
        <begin position="71"/>
        <end position="98"/>
    </location>
</feature>
<sequence length="143" mass="16028">MMSSAAFLLVAALALTVLTHAQPLSDSSSARAPSPPDHTPRLQKRTVSKEPNAEELAVLKDLILSRVASELSESLREQPTSKRAKEEEERQKEAEEEEAMIAEARAKRLFAPLSGLPGEIPTMKRLIRYHQCYFNPISCFRRK</sequence>
<proteinExistence type="evidence at transcript level"/>
<feature type="signal peptide" evidence="2">
    <location>
        <begin position="1"/>
        <end position="21"/>
    </location>
</feature>
<protein>
    <submittedName>
        <fullName evidence="3">C-type preproallatostatin</fullName>
    </submittedName>
</protein>
<keyword evidence="2" id="KW-0732">Signal</keyword>
<evidence type="ECO:0000256" key="1">
    <source>
        <dbReference type="SAM" id="MobiDB-lite"/>
    </source>
</evidence>
<organism evidence="3">
    <name type="scientific">Pandalus japonicus</name>
    <name type="common">Morotoge shrimp</name>
    <name type="synonym">Pandalopsis dispar var. japonica</name>
    <dbReference type="NCBI Taxonomy" id="666362"/>
    <lineage>
        <taxon>Eukaryota</taxon>
        <taxon>Metazoa</taxon>
        <taxon>Ecdysozoa</taxon>
        <taxon>Arthropoda</taxon>
        <taxon>Crustacea</taxon>
        <taxon>Multicrustacea</taxon>
        <taxon>Malacostraca</taxon>
        <taxon>Eumalacostraca</taxon>
        <taxon>Eucarida</taxon>
        <taxon>Decapoda</taxon>
        <taxon>Pleocyemata</taxon>
        <taxon>Caridea</taxon>
        <taxon>Pandaloidea</taxon>
        <taxon>Pandalidae</taxon>
        <taxon>Pandalus</taxon>
    </lineage>
</organism>
<reference evidence="3" key="1">
    <citation type="journal article" date="2012" name="Comp. Biochem. Physiol. B, Biochem. Mol. Biol.">
        <title>Molecular cloning and characterization of three cDNAs encoding allatostatin-like neurosecretory peptides from Pandalopsis japonica.</title>
        <authorList>
            <person name="Salma U."/>
            <person name="Jang Y.H."/>
            <person name="Uddowla M.H."/>
            <person name="Yi M."/>
            <person name="Gong S.P."/>
            <person name="Lee H.S."/>
            <person name="Kim H.W."/>
        </authorList>
    </citation>
    <scope>NUCLEOTIDE SEQUENCE</scope>
</reference>